<evidence type="ECO:0000256" key="2">
    <source>
        <dbReference type="ARBA" id="ARBA00004651"/>
    </source>
</evidence>
<keyword evidence="8 10" id="KW-1133">Transmembrane helix</keyword>
<dbReference type="EMBL" id="CAWYQH010000013">
    <property type="protein sequence ID" value="CAK8675126.1"/>
    <property type="molecule type" value="Genomic_DNA"/>
</dbReference>
<feature type="transmembrane region" description="Helical" evidence="10">
    <location>
        <begin position="117"/>
        <end position="141"/>
    </location>
</feature>
<comment type="similarity">
    <text evidence="3">Belongs to the claudin family.</text>
</comment>
<sequence>MANSMLQVVGLILGIIGFICIMVTTFVPEWRRNDPTNEVIELIVRREGIWSRCIAYPTGLYQCDDFDRFFVGLPGPLQAARALACLSIAFSLIALVSAMFGMDCVNCLDNQRTKSRIAICAGVSWIIAGGCIGSAVSYYSWRVLSEYQRDTALNVDPSVTYIYGACLFVGWTALIVCFFGGLLTICGSRYAGDEYEDRVSYRPTPAYGRSSAERVSKPNYNMEYV</sequence>
<dbReference type="PRINTS" id="PR01077">
    <property type="entry name" value="CLAUDIN"/>
</dbReference>
<protein>
    <recommendedName>
        <fullName evidence="13">Claudin</fullName>
    </recommendedName>
</protein>
<dbReference type="Gene3D" id="1.20.140.150">
    <property type="match status" value="1"/>
</dbReference>
<evidence type="ECO:0000256" key="1">
    <source>
        <dbReference type="ARBA" id="ARBA00004435"/>
    </source>
</evidence>
<keyword evidence="6 10" id="KW-0812">Transmembrane</keyword>
<reference evidence="11 12" key="1">
    <citation type="submission" date="2024-02" db="EMBL/GenBank/DDBJ databases">
        <authorList>
            <person name="Daric V."/>
            <person name="Darras S."/>
        </authorList>
    </citation>
    <scope>NUCLEOTIDE SEQUENCE [LARGE SCALE GENOMIC DNA]</scope>
</reference>
<organism evidence="11 12">
    <name type="scientific">Clavelina lepadiformis</name>
    <name type="common">Light-bulb sea squirt</name>
    <name type="synonym">Ascidia lepadiformis</name>
    <dbReference type="NCBI Taxonomy" id="159417"/>
    <lineage>
        <taxon>Eukaryota</taxon>
        <taxon>Metazoa</taxon>
        <taxon>Chordata</taxon>
        <taxon>Tunicata</taxon>
        <taxon>Ascidiacea</taxon>
        <taxon>Aplousobranchia</taxon>
        <taxon>Clavelinidae</taxon>
        <taxon>Clavelina</taxon>
    </lineage>
</organism>
<keyword evidence="12" id="KW-1185">Reference proteome</keyword>
<dbReference type="Proteomes" id="UP001642483">
    <property type="component" value="Unassembled WGS sequence"/>
</dbReference>
<dbReference type="InterPro" id="IPR006187">
    <property type="entry name" value="Claudin"/>
</dbReference>
<feature type="transmembrane region" description="Helical" evidence="10">
    <location>
        <begin position="79"/>
        <end position="105"/>
    </location>
</feature>
<feature type="transmembrane region" description="Helical" evidence="10">
    <location>
        <begin position="161"/>
        <end position="185"/>
    </location>
</feature>
<evidence type="ECO:0008006" key="13">
    <source>
        <dbReference type="Google" id="ProtNLM"/>
    </source>
</evidence>
<evidence type="ECO:0000256" key="7">
    <source>
        <dbReference type="ARBA" id="ARBA00022949"/>
    </source>
</evidence>
<name>A0ABP0F8M1_CLALP</name>
<evidence type="ECO:0000313" key="12">
    <source>
        <dbReference type="Proteomes" id="UP001642483"/>
    </source>
</evidence>
<comment type="caution">
    <text evidence="11">The sequence shown here is derived from an EMBL/GenBank/DDBJ whole genome shotgun (WGS) entry which is preliminary data.</text>
</comment>
<evidence type="ECO:0000256" key="5">
    <source>
        <dbReference type="ARBA" id="ARBA00022475"/>
    </source>
</evidence>
<feature type="transmembrane region" description="Helical" evidence="10">
    <location>
        <begin position="7"/>
        <end position="27"/>
    </location>
</feature>
<evidence type="ECO:0000256" key="9">
    <source>
        <dbReference type="ARBA" id="ARBA00023136"/>
    </source>
</evidence>
<dbReference type="Pfam" id="PF00822">
    <property type="entry name" value="PMP22_Claudin"/>
    <property type="match status" value="1"/>
</dbReference>
<proteinExistence type="inferred from homology"/>
<evidence type="ECO:0000256" key="8">
    <source>
        <dbReference type="ARBA" id="ARBA00022989"/>
    </source>
</evidence>
<evidence type="ECO:0000256" key="4">
    <source>
        <dbReference type="ARBA" id="ARBA00022427"/>
    </source>
</evidence>
<evidence type="ECO:0000256" key="10">
    <source>
        <dbReference type="SAM" id="Phobius"/>
    </source>
</evidence>
<evidence type="ECO:0000256" key="6">
    <source>
        <dbReference type="ARBA" id="ARBA00022692"/>
    </source>
</evidence>
<keyword evidence="9 10" id="KW-0472">Membrane</keyword>
<evidence type="ECO:0000256" key="3">
    <source>
        <dbReference type="ARBA" id="ARBA00008295"/>
    </source>
</evidence>
<gene>
    <name evidence="11" type="ORF">CVLEPA_LOCUS4744</name>
</gene>
<keyword evidence="5" id="KW-1003">Cell membrane</keyword>
<dbReference type="InterPro" id="IPR004031">
    <property type="entry name" value="PMP22/EMP/MP20/Claudin"/>
</dbReference>
<comment type="subcellular location">
    <subcellularLocation>
        <location evidence="1">Cell junction</location>
        <location evidence="1">Tight junction</location>
    </subcellularLocation>
    <subcellularLocation>
        <location evidence="2">Cell membrane</location>
        <topology evidence="2">Multi-pass membrane protein</topology>
    </subcellularLocation>
</comment>
<evidence type="ECO:0000313" key="11">
    <source>
        <dbReference type="EMBL" id="CAK8675126.1"/>
    </source>
</evidence>
<accession>A0ABP0F8M1</accession>
<keyword evidence="7" id="KW-0965">Cell junction</keyword>
<keyword evidence="4" id="KW-0796">Tight junction</keyword>
<dbReference type="PANTHER" id="PTHR12002">
    <property type="entry name" value="CLAUDIN"/>
    <property type="match status" value="1"/>
</dbReference>